<evidence type="ECO:0000313" key="1">
    <source>
        <dbReference type="EMBL" id="RIM90433.1"/>
    </source>
</evidence>
<reference evidence="1 2" key="1">
    <citation type="journal article" date="2016" name="Front. Microbiol.">
        <title>Comprehensive Phylogenetic Analysis of Bovine Non-aureus Staphylococci Species Based on Whole-Genome Sequencing.</title>
        <authorList>
            <person name="Naushad S."/>
            <person name="Barkema H.W."/>
            <person name="Luby C."/>
            <person name="Condas L.A."/>
            <person name="Nobrega D.B."/>
            <person name="Carson D.A."/>
            <person name="De Buck J."/>
        </authorList>
    </citation>
    <scope>NUCLEOTIDE SEQUENCE [LARGE SCALE GENOMIC DNA]</scope>
    <source>
        <strain evidence="1 2">SNUC 1349</strain>
    </source>
</reference>
<accession>A0AAQ0LW56</accession>
<sequence>MTEIKLYVFTEERNDVQGVYEEEELAEFFHYYLTELLREIECQYSIEEQLETHIQILGKLARYFKPNEIIVEDDKDLRIFLNLYNQLASNKLFYEAITVKDEIEEQDFIEFVNSNDDGWEQFKNNNYQIPQKKVKVEIHKHDSKNMLRKYISHIVDDNNIASVVRKLIIFEIDDLKENYETDELLNLQSIYLGDLLELDNSLRQTLYPNQTLLDRFCYLFNEEHEYVTDEVKCTTIYS</sequence>
<organism evidence="1 2">
    <name type="scientific">Staphylococcus xylosus</name>
    <dbReference type="NCBI Taxonomy" id="1288"/>
    <lineage>
        <taxon>Bacteria</taxon>
        <taxon>Bacillati</taxon>
        <taxon>Bacillota</taxon>
        <taxon>Bacilli</taxon>
        <taxon>Bacillales</taxon>
        <taxon>Staphylococcaceae</taxon>
        <taxon>Staphylococcus</taxon>
    </lineage>
</organism>
<protein>
    <submittedName>
        <fullName evidence="1">Uncharacterized protein</fullName>
    </submittedName>
</protein>
<name>A0AAQ0LW56_STAXY</name>
<proteinExistence type="predicted"/>
<comment type="caution">
    <text evidence="1">The sequence shown here is derived from an EMBL/GenBank/DDBJ whole genome shotgun (WGS) entry which is preliminary data.</text>
</comment>
<dbReference type="Proteomes" id="UP000285579">
    <property type="component" value="Unassembled WGS sequence"/>
</dbReference>
<dbReference type="EMBL" id="QXUI01000032">
    <property type="protein sequence ID" value="RIM90433.1"/>
    <property type="molecule type" value="Genomic_DNA"/>
</dbReference>
<dbReference type="RefSeq" id="WP_119555780.1">
    <property type="nucleotide sequence ID" value="NZ_QXUI01000032.1"/>
</dbReference>
<dbReference type="AlphaFoldDB" id="A0AAQ0LW56"/>
<evidence type="ECO:0000313" key="2">
    <source>
        <dbReference type="Proteomes" id="UP000285579"/>
    </source>
</evidence>
<gene>
    <name evidence="1" type="ORF">BU104_14430</name>
</gene>